<evidence type="ECO:0000256" key="3">
    <source>
        <dbReference type="ARBA" id="ARBA00022692"/>
    </source>
</evidence>
<evidence type="ECO:0000256" key="2">
    <source>
        <dbReference type="ARBA" id="ARBA00022475"/>
    </source>
</evidence>
<keyword evidence="4 7" id="KW-1133">Transmembrane helix</keyword>
<evidence type="ECO:0000256" key="6">
    <source>
        <dbReference type="ARBA" id="ARBA00038076"/>
    </source>
</evidence>
<feature type="transmembrane region" description="Helical" evidence="7">
    <location>
        <begin position="317"/>
        <end position="345"/>
    </location>
</feature>
<dbReference type="Pfam" id="PF02687">
    <property type="entry name" value="FtsX"/>
    <property type="match status" value="1"/>
</dbReference>
<dbReference type="InterPro" id="IPR003838">
    <property type="entry name" value="ABC3_permease_C"/>
</dbReference>
<evidence type="ECO:0000313" key="10">
    <source>
        <dbReference type="Proteomes" id="UP001156215"/>
    </source>
</evidence>
<dbReference type="GO" id="GO:0022857">
    <property type="term" value="F:transmembrane transporter activity"/>
    <property type="evidence" value="ECO:0007669"/>
    <property type="project" value="TreeGrafter"/>
</dbReference>
<dbReference type="GO" id="GO:0005886">
    <property type="term" value="C:plasma membrane"/>
    <property type="evidence" value="ECO:0007669"/>
    <property type="project" value="UniProtKB-SubCell"/>
</dbReference>
<comment type="similarity">
    <text evidence="6">Belongs to the ABC-4 integral membrane protein family.</text>
</comment>
<dbReference type="KEGG" id="ovb:NB640_06870"/>
<dbReference type="Proteomes" id="UP001156215">
    <property type="component" value="Chromosome"/>
</dbReference>
<keyword evidence="3 7" id="KW-0812">Transmembrane</keyword>
<comment type="subcellular location">
    <subcellularLocation>
        <location evidence="1">Cell membrane</location>
        <topology evidence="1">Multi-pass membrane protein</topology>
    </subcellularLocation>
</comment>
<feature type="transmembrane region" description="Helical" evidence="7">
    <location>
        <begin position="365"/>
        <end position="389"/>
    </location>
</feature>
<feature type="transmembrane region" description="Helical" evidence="7">
    <location>
        <begin position="21"/>
        <end position="44"/>
    </location>
</feature>
<dbReference type="AlphaFoldDB" id="A0A9E9P1N1"/>
<evidence type="ECO:0000313" key="9">
    <source>
        <dbReference type="EMBL" id="WAW09012.1"/>
    </source>
</evidence>
<organism evidence="9 10">
    <name type="scientific">Oxalobacter vibrioformis</name>
    <dbReference type="NCBI Taxonomy" id="933080"/>
    <lineage>
        <taxon>Bacteria</taxon>
        <taxon>Pseudomonadati</taxon>
        <taxon>Pseudomonadota</taxon>
        <taxon>Betaproteobacteria</taxon>
        <taxon>Burkholderiales</taxon>
        <taxon>Oxalobacteraceae</taxon>
        <taxon>Oxalobacter</taxon>
    </lineage>
</organism>
<evidence type="ECO:0000259" key="8">
    <source>
        <dbReference type="Pfam" id="PF02687"/>
    </source>
</evidence>
<gene>
    <name evidence="9" type="ORF">NB640_06870</name>
</gene>
<feature type="domain" description="ABC3 transporter permease C-terminal" evidence="8">
    <location>
        <begin position="275"/>
        <end position="392"/>
    </location>
</feature>
<evidence type="ECO:0000256" key="7">
    <source>
        <dbReference type="SAM" id="Phobius"/>
    </source>
</evidence>
<sequence length="403" mass="44399">MNSRPLTTLRISWENLAQRPFRTAGLILIVLVFSFLLFGGSILIESIRTGINSMSQRLGADLMVVPHGYEKQLQSALLRGEPSSFYLEQSLEQKIKAMDGVDKVSSQIFIASLQAACCTLPVQLIGFDPETDFIVTPWIKNSLSRELTDDEIIVGSKIEGEPGGHITFFGKRYRIAARLDRTGMGFDTSVFLKLDTARNMIRKLEIAPLFDVKDLDQVVSSVMVKAKAGQDTRALANTILQRHAMAFNLDMVMSRTMMSDIASRLQSFSLVMYALGGLLWLLATGVLMLVFSIVVNERRREFSLLRVLGASRKKLSGILMTEAFLISLAGSIGGLFLSALIVFSFRTLISNMIGLPFLLPAFPKIGLVFLLSLLVSAGIGPLACLYSAWRLGKGDIYTALRGE</sequence>
<feature type="transmembrane region" description="Helical" evidence="7">
    <location>
        <begin position="270"/>
        <end position="296"/>
    </location>
</feature>
<accession>A0A9E9P1N1</accession>
<proteinExistence type="inferred from homology"/>
<evidence type="ECO:0000256" key="4">
    <source>
        <dbReference type="ARBA" id="ARBA00022989"/>
    </source>
</evidence>
<protein>
    <submittedName>
        <fullName evidence="9">ABC transporter permease</fullName>
    </submittedName>
</protein>
<reference evidence="9" key="1">
    <citation type="journal article" date="2022" name="Front. Microbiol.">
        <title>New perspectives on an old grouping: The genomic and phenotypic variability of Oxalobacter formigenes and the implications for calcium oxalate stone prevention.</title>
        <authorList>
            <person name="Chmiel J.A."/>
            <person name="Carr C."/>
            <person name="Stuivenberg G.A."/>
            <person name="Venema R."/>
            <person name="Chanyi R.M."/>
            <person name="Al K.F."/>
            <person name="Giguere D."/>
            <person name="Say H."/>
            <person name="Akouris P.P."/>
            <person name="Dominguez Romero S.A."/>
            <person name="Kwong A."/>
            <person name="Tai V."/>
            <person name="Koval S.F."/>
            <person name="Razvi H."/>
            <person name="Bjazevic J."/>
            <person name="Burton J.P."/>
        </authorList>
    </citation>
    <scope>NUCLEOTIDE SEQUENCE</scope>
    <source>
        <strain evidence="9">WoOx3</strain>
    </source>
</reference>
<dbReference type="InterPro" id="IPR050250">
    <property type="entry name" value="Macrolide_Exporter_MacB"/>
</dbReference>
<dbReference type="PANTHER" id="PTHR30572">
    <property type="entry name" value="MEMBRANE COMPONENT OF TRANSPORTER-RELATED"/>
    <property type="match status" value="1"/>
</dbReference>
<evidence type="ECO:0000256" key="5">
    <source>
        <dbReference type="ARBA" id="ARBA00023136"/>
    </source>
</evidence>
<keyword evidence="5 7" id="KW-0472">Membrane</keyword>
<name>A0A9E9P1N1_9BURK</name>
<dbReference type="EMBL" id="CP098242">
    <property type="protein sequence ID" value="WAW09012.1"/>
    <property type="molecule type" value="Genomic_DNA"/>
</dbReference>
<keyword evidence="10" id="KW-1185">Reference proteome</keyword>
<evidence type="ECO:0000256" key="1">
    <source>
        <dbReference type="ARBA" id="ARBA00004651"/>
    </source>
</evidence>
<dbReference type="RefSeq" id="WP_269308005.1">
    <property type="nucleotide sequence ID" value="NZ_CP098242.1"/>
</dbReference>
<keyword evidence="2" id="KW-1003">Cell membrane</keyword>
<dbReference type="PANTHER" id="PTHR30572:SF4">
    <property type="entry name" value="ABC TRANSPORTER PERMEASE YTRF"/>
    <property type="match status" value="1"/>
</dbReference>